<dbReference type="GO" id="GO:0004826">
    <property type="term" value="F:phenylalanine-tRNA ligase activity"/>
    <property type="evidence" value="ECO:0007669"/>
    <property type="project" value="InterPro"/>
</dbReference>
<reference evidence="2" key="1">
    <citation type="submission" date="2020-05" db="EMBL/GenBank/DDBJ databases">
        <authorList>
            <person name="Chiriac C."/>
            <person name="Salcher M."/>
            <person name="Ghai R."/>
            <person name="Kavagutti S V."/>
        </authorList>
    </citation>
    <scope>NUCLEOTIDE SEQUENCE</scope>
</reference>
<dbReference type="PANTHER" id="PTHR39209:SF2">
    <property type="entry name" value="CYTOPLASMIC PROTEIN"/>
    <property type="match status" value="1"/>
</dbReference>
<dbReference type="Pfam" id="PF03483">
    <property type="entry name" value="B3_4"/>
    <property type="match status" value="1"/>
</dbReference>
<evidence type="ECO:0000313" key="2">
    <source>
        <dbReference type="EMBL" id="CAB4583251.1"/>
    </source>
</evidence>
<dbReference type="InterPro" id="IPR005146">
    <property type="entry name" value="B3/B4_tRNA-bd"/>
</dbReference>
<name>A0A6J6F3A9_9ZZZZ</name>
<dbReference type="EMBL" id="CAEZTT010000144">
    <property type="protein sequence ID" value="CAB4583251.1"/>
    <property type="molecule type" value="Genomic_DNA"/>
</dbReference>
<dbReference type="GO" id="GO:0003723">
    <property type="term" value="F:RNA binding"/>
    <property type="evidence" value="ECO:0007669"/>
    <property type="project" value="InterPro"/>
</dbReference>
<dbReference type="SMART" id="SM00873">
    <property type="entry name" value="B3_4"/>
    <property type="match status" value="1"/>
</dbReference>
<sequence>MGADLLEQAQVDPVIWERYPSYTAQLLVISDIVNQPSNEFSENFLAGAEQSALATLKQTSLDDLDEVKLWRETFTSFGVKPRDGRSSFEALLRRVDKGLPRINLLTDLYNALSIKHLIPIGGENFNYYQGAPRLTFATGNESFDTTANGEPVIVNPEPGEVVWRDDLGITCRRWNWRQCVRTRLEVDTTFALFIFDGLGEKSKATAAACAAELISLTARVWPDQQVTTVTLSQRK</sequence>
<dbReference type="AlphaFoldDB" id="A0A6J6F3A9"/>
<dbReference type="PANTHER" id="PTHR39209">
    <property type="match status" value="1"/>
</dbReference>
<evidence type="ECO:0000259" key="1">
    <source>
        <dbReference type="SMART" id="SM00873"/>
    </source>
</evidence>
<gene>
    <name evidence="2" type="ORF">UFOPK1726_01059</name>
</gene>
<protein>
    <submittedName>
        <fullName evidence="2">Unannotated protein</fullName>
    </submittedName>
</protein>
<dbReference type="InterPro" id="IPR020825">
    <property type="entry name" value="Phe-tRNA_synthase-like_B3/B4"/>
</dbReference>
<dbReference type="SUPFAM" id="SSF56037">
    <property type="entry name" value="PheT/TilS domain"/>
    <property type="match status" value="1"/>
</dbReference>
<organism evidence="2">
    <name type="scientific">freshwater metagenome</name>
    <dbReference type="NCBI Taxonomy" id="449393"/>
    <lineage>
        <taxon>unclassified sequences</taxon>
        <taxon>metagenomes</taxon>
        <taxon>ecological metagenomes</taxon>
    </lineage>
</organism>
<dbReference type="Gene3D" id="3.50.40.10">
    <property type="entry name" value="Phenylalanyl-trna Synthetase, Chain B, domain 3"/>
    <property type="match status" value="1"/>
</dbReference>
<feature type="domain" description="B3/B4 tRNA-binding" evidence="1">
    <location>
        <begin position="68"/>
        <end position="219"/>
    </location>
</feature>
<accession>A0A6J6F3A9</accession>
<proteinExistence type="predicted"/>